<keyword evidence="2" id="KW-1185">Reference proteome</keyword>
<evidence type="ECO:0000313" key="2">
    <source>
        <dbReference type="Proteomes" id="UP000005408"/>
    </source>
</evidence>
<dbReference type="Proteomes" id="UP000005408">
    <property type="component" value="Unassembled WGS sequence"/>
</dbReference>
<reference evidence="1" key="1">
    <citation type="submission" date="2022-08" db="UniProtKB">
        <authorList>
            <consortium name="EnsemblMetazoa"/>
        </authorList>
    </citation>
    <scope>IDENTIFICATION</scope>
    <source>
        <strain evidence="1">05x7-T-G4-1.051#20</strain>
    </source>
</reference>
<dbReference type="EnsemblMetazoa" id="G30823.1">
    <property type="protein sequence ID" value="G30823.1:cds"/>
    <property type="gene ID" value="G30823"/>
</dbReference>
<organism evidence="1 2">
    <name type="scientific">Magallana gigas</name>
    <name type="common">Pacific oyster</name>
    <name type="synonym">Crassostrea gigas</name>
    <dbReference type="NCBI Taxonomy" id="29159"/>
    <lineage>
        <taxon>Eukaryota</taxon>
        <taxon>Metazoa</taxon>
        <taxon>Spiralia</taxon>
        <taxon>Lophotrochozoa</taxon>
        <taxon>Mollusca</taxon>
        <taxon>Bivalvia</taxon>
        <taxon>Autobranchia</taxon>
        <taxon>Pteriomorphia</taxon>
        <taxon>Ostreida</taxon>
        <taxon>Ostreoidea</taxon>
        <taxon>Ostreidae</taxon>
        <taxon>Magallana</taxon>
    </lineage>
</organism>
<accession>A0A8W8M6K6</accession>
<proteinExistence type="predicted"/>
<evidence type="ECO:0000313" key="1">
    <source>
        <dbReference type="EnsemblMetazoa" id="G30823.1:cds"/>
    </source>
</evidence>
<protein>
    <submittedName>
        <fullName evidence="1">Uncharacterized protein</fullName>
    </submittedName>
</protein>
<sequence>MKINIPLLSVKKILVQFQDLRMKIIVVLVLLRGYLCLEDSSTSQPHLQEEVCSILHKEMGSSSYTREFTGLLAISVKFMEMDLSNLPPHYLGGYFRNLVLPQPPHTRRRKRSYILPPTHNMHNTQNTDCVKKYRVDVSQIFQKYPSWSTLLNQGETISVFGSDLLQINENFLVTVQYVKGGQCAGEWKILSARKWDDLSAYQRDLLNDGTYLQNCGSNTEVLQECFKPPANRKSSLDRYASCSDKFSYCALAGKTPARLEKKNREFNSCVNEVKVTTPKPLVQPVA</sequence>
<name>A0A8W8M6K6_MAGGI</name>
<dbReference type="AlphaFoldDB" id="A0A8W8M6K6"/>